<dbReference type="SMART" id="SM00906">
    <property type="entry name" value="Fungal_trans"/>
    <property type="match status" value="1"/>
</dbReference>
<feature type="region of interest" description="Disordered" evidence="3">
    <location>
        <begin position="665"/>
        <end position="702"/>
    </location>
</feature>
<dbReference type="OrthoDB" id="103819at2759"/>
<evidence type="ECO:0000259" key="5">
    <source>
        <dbReference type="PROSITE" id="PS50048"/>
    </source>
</evidence>
<organism evidence="6 7">
    <name type="scientific">Fusarium solani</name>
    <name type="common">Filamentous fungus</name>
    <dbReference type="NCBI Taxonomy" id="169388"/>
    <lineage>
        <taxon>Eukaryota</taxon>
        <taxon>Fungi</taxon>
        <taxon>Dikarya</taxon>
        <taxon>Ascomycota</taxon>
        <taxon>Pezizomycotina</taxon>
        <taxon>Sordariomycetes</taxon>
        <taxon>Hypocreomycetidae</taxon>
        <taxon>Hypocreales</taxon>
        <taxon>Nectriaceae</taxon>
        <taxon>Fusarium</taxon>
        <taxon>Fusarium solani species complex</taxon>
    </lineage>
</organism>
<dbReference type="Pfam" id="PF00172">
    <property type="entry name" value="Zn_clus"/>
    <property type="match status" value="1"/>
</dbReference>
<dbReference type="EMBL" id="JAGTJS010000007">
    <property type="protein sequence ID" value="KAH7264327.1"/>
    <property type="molecule type" value="Genomic_DNA"/>
</dbReference>
<keyword evidence="4" id="KW-0472">Membrane</keyword>
<proteinExistence type="predicted"/>
<dbReference type="GO" id="GO:0000981">
    <property type="term" value="F:DNA-binding transcription factor activity, RNA polymerase II-specific"/>
    <property type="evidence" value="ECO:0007669"/>
    <property type="project" value="InterPro"/>
</dbReference>
<dbReference type="GO" id="GO:0008270">
    <property type="term" value="F:zinc ion binding"/>
    <property type="evidence" value="ECO:0007669"/>
    <property type="project" value="InterPro"/>
</dbReference>
<keyword evidence="7" id="KW-1185">Reference proteome</keyword>
<name>A0A9P9KIK6_FUSSL</name>
<evidence type="ECO:0000256" key="3">
    <source>
        <dbReference type="SAM" id="MobiDB-lite"/>
    </source>
</evidence>
<evidence type="ECO:0000313" key="6">
    <source>
        <dbReference type="EMBL" id="KAH7264327.1"/>
    </source>
</evidence>
<dbReference type="PROSITE" id="PS50048">
    <property type="entry name" value="ZN2_CY6_FUNGAL_2"/>
    <property type="match status" value="1"/>
</dbReference>
<dbReference type="PANTHER" id="PTHR46910">
    <property type="entry name" value="TRANSCRIPTION FACTOR PDR1"/>
    <property type="match status" value="1"/>
</dbReference>
<dbReference type="InterPro" id="IPR050987">
    <property type="entry name" value="AtrR-like"/>
</dbReference>
<evidence type="ECO:0000256" key="1">
    <source>
        <dbReference type="ARBA" id="ARBA00022723"/>
    </source>
</evidence>
<dbReference type="PANTHER" id="PTHR46910:SF5">
    <property type="entry name" value="ZN(II)2CYS6 TRANSCRIPTION FACTOR (EUROFUNG)"/>
    <property type="match status" value="1"/>
</dbReference>
<dbReference type="SUPFAM" id="SSF57701">
    <property type="entry name" value="Zn2/Cys6 DNA-binding domain"/>
    <property type="match status" value="1"/>
</dbReference>
<dbReference type="CDD" id="cd00067">
    <property type="entry name" value="GAL4"/>
    <property type="match status" value="1"/>
</dbReference>
<dbReference type="InterPro" id="IPR007219">
    <property type="entry name" value="XnlR_reg_dom"/>
</dbReference>
<feature type="domain" description="Zn(2)-C6 fungal-type" evidence="5">
    <location>
        <begin position="34"/>
        <end position="63"/>
    </location>
</feature>
<dbReference type="InterPro" id="IPR036864">
    <property type="entry name" value="Zn2-C6_fun-type_DNA-bd_sf"/>
</dbReference>
<keyword evidence="1" id="KW-0479">Metal-binding</keyword>
<dbReference type="GO" id="GO:0003677">
    <property type="term" value="F:DNA binding"/>
    <property type="evidence" value="ECO:0007669"/>
    <property type="project" value="InterPro"/>
</dbReference>
<dbReference type="CDD" id="cd12148">
    <property type="entry name" value="fungal_TF_MHR"/>
    <property type="match status" value="1"/>
</dbReference>
<feature type="region of interest" description="Disordered" evidence="3">
    <location>
        <begin position="1"/>
        <end position="30"/>
    </location>
</feature>
<keyword evidence="4" id="KW-0812">Transmembrane</keyword>
<dbReference type="Proteomes" id="UP000736672">
    <property type="component" value="Unassembled WGS sequence"/>
</dbReference>
<keyword evidence="2" id="KW-0539">Nucleus</keyword>
<sequence length="738" mass="82519">MADDLRSQLGIDADGPDEGSDEPQATSSTTIRRACDACRTRKIRCDRNSPCSHCIHAKIPCTHQDSRPKEKRTRILLSAQYERKIDLIDRRLEAVTQLLRDMKMNMPSIPPTSQKDTPSPDTAGGQPSAQPVSTPFSHAAQPAADSPVVEGESSLAAHGAFANEFLKNAVNTGALQGASLELRETLDSLHHIVTSLKQQTVSTEMNYPNATIFPRPSLKGSEMPPIQKAVALIRQCENEPSEVSAWIHAFLPLERFSSVCMNVYFVEDFSESDFILTNAGLLYLFFERAQRSTDKDEREDLERYIPMLQGNLETALANLPFHLPLTSSMISALLLGAFHAIEISKPSLSWTLICKASELCQTLGYHRASTMKNDDPRETERKQFLFWNVYFIDKSLSLRLGRASTIQDWDITVPIPDAEKIDDSPLAAFAALWVTTARCQGQIYEMLYSPDSINQPEDVRRYRVQTLVNTMRGISKKSAILSAKHLQEAKKKMGSYFMDFVIVSDDVLRLSLLTLIYRASPLPANSRSTFIPECVEAARATLQRHQDCMDLLGKDNSFYFPSYVHWTLLFAPFIPFIVVFCQVIETQDQADLARLHSFCTSTESSVTLSEAAAKTHRLFQVLYTVALRYIEFRTCTPPADQTQAQASAELNTYLTALGFPPAHIDNRQQQQPTSLGPAQAGAFSQPLGDPGMLDGTEGQRGANTMMWMGNTAQLEEWFNSNQQMMELLEEPSFTFPPQ</sequence>
<dbReference type="SMART" id="SM00066">
    <property type="entry name" value="GAL4"/>
    <property type="match status" value="1"/>
</dbReference>
<keyword evidence="4" id="KW-1133">Transmembrane helix</keyword>
<accession>A0A9P9KIK6</accession>
<dbReference type="PROSITE" id="PS00463">
    <property type="entry name" value="ZN2_CY6_FUNGAL_1"/>
    <property type="match status" value="1"/>
</dbReference>
<protein>
    <recommendedName>
        <fullName evidence="5">Zn(2)-C6 fungal-type domain-containing protein</fullName>
    </recommendedName>
</protein>
<dbReference type="Pfam" id="PF04082">
    <property type="entry name" value="Fungal_trans"/>
    <property type="match status" value="1"/>
</dbReference>
<dbReference type="AlphaFoldDB" id="A0A9P9KIK6"/>
<comment type="caution">
    <text evidence="6">The sequence shown here is derived from an EMBL/GenBank/DDBJ whole genome shotgun (WGS) entry which is preliminary data.</text>
</comment>
<feature type="compositionally biased region" description="Polar residues" evidence="3">
    <location>
        <begin position="111"/>
        <end position="136"/>
    </location>
</feature>
<reference evidence="6" key="1">
    <citation type="journal article" date="2021" name="Nat. Commun.">
        <title>Genetic determinants of endophytism in the Arabidopsis root mycobiome.</title>
        <authorList>
            <person name="Mesny F."/>
            <person name="Miyauchi S."/>
            <person name="Thiergart T."/>
            <person name="Pickel B."/>
            <person name="Atanasova L."/>
            <person name="Karlsson M."/>
            <person name="Huettel B."/>
            <person name="Barry K.W."/>
            <person name="Haridas S."/>
            <person name="Chen C."/>
            <person name="Bauer D."/>
            <person name="Andreopoulos W."/>
            <person name="Pangilinan J."/>
            <person name="LaButti K."/>
            <person name="Riley R."/>
            <person name="Lipzen A."/>
            <person name="Clum A."/>
            <person name="Drula E."/>
            <person name="Henrissat B."/>
            <person name="Kohler A."/>
            <person name="Grigoriev I.V."/>
            <person name="Martin F.M."/>
            <person name="Hacquard S."/>
        </authorList>
    </citation>
    <scope>NUCLEOTIDE SEQUENCE</scope>
    <source>
        <strain evidence="6">FSSC 5 MPI-SDFR-AT-0091</strain>
    </source>
</reference>
<evidence type="ECO:0000313" key="7">
    <source>
        <dbReference type="Proteomes" id="UP000736672"/>
    </source>
</evidence>
<dbReference type="InterPro" id="IPR001138">
    <property type="entry name" value="Zn2Cys6_DnaBD"/>
</dbReference>
<feature type="region of interest" description="Disordered" evidence="3">
    <location>
        <begin position="104"/>
        <end position="151"/>
    </location>
</feature>
<evidence type="ECO:0000256" key="4">
    <source>
        <dbReference type="SAM" id="Phobius"/>
    </source>
</evidence>
<feature type="compositionally biased region" description="Polar residues" evidence="3">
    <location>
        <begin position="667"/>
        <end position="676"/>
    </location>
</feature>
<dbReference type="Gene3D" id="4.10.240.10">
    <property type="entry name" value="Zn(2)-C6 fungal-type DNA-binding domain"/>
    <property type="match status" value="1"/>
</dbReference>
<evidence type="ECO:0000256" key="2">
    <source>
        <dbReference type="ARBA" id="ARBA00023242"/>
    </source>
</evidence>
<dbReference type="GO" id="GO:0006351">
    <property type="term" value="P:DNA-templated transcription"/>
    <property type="evidence" value="ECO:0007669"/>
    <property type="project" value="InterPro"/>
</dbReference>
<gene>
    <name evidence="6" type="ORF">B0J15DRAFT_490575</name>
</gene>
<feature type="transmembrane region" description="Helical" evidence="4">
    <location>
        <begin position="563"/>
        <end position="584"/>
    </location>
</feature>